<evidence type="ECO:0000256" key="1">
    <source>
        <dbReference type="SAM" id="MobiDB-lite"/>
    </source>
</evidence>
<keyword evidence="3" id="KW-1185">Reference proteome</keyword>
<proteinExistence type="predicted"/>
<accession>A0A917PBE4</accession>
<evidence type="ECO:0000313" key="3">
    <source>
        <dbReference type="Proteomes" id="UP000625682"/>
    </source>
</evidence>
<protein>
    <submittedName>
        <fullName evidence="2">Uncharacterized protein</fullName>
    </submittedName>
</protein>
<gene>
    <name evidence="2" type="ORF">GCM10012282_78040</name>
</gene>
<feature type="region of interest" description="Disordered" evidence="1">
    <location>
        <begin position="20"/>
        <end position="44"/>
    </location>
</feature>
<dbReference type="EMBL" id="BMMU01000054">
    <property type="protein sequence ID" value="GGJ69507.1"/>
    <property type="molecule type" value="Genomic_DNA"/>
</dbReference>
<dbReference type="AlphaFoldDB" id="A0A917PBE4"/>
<dbReference type="Proteomes" id="UP000625682">
    <property type="component" value="Unassembled WGS sequence"/>
</dbReference>
<reference evidence="2" key="1">
    <citation type="journal article" date="2014" name="Int. J. Syst. Evol. Microbiol.">
        <title>Complete genome sequence of Corynebacterium casei LMG S-19264T (=DSM 44701T), isolated from a smear-ripened cheese.</title>
        <authorList>
            <consortium name="US DOE Joint Genome Institute (JGI-PGF)"/>
            <person name="Walter F."/>
            <person name="Albersmeier A."/>
            <person name="Kalinowski J."/>
            <person name="Ruckert C."/>
        </authorList>
    </citation>
    <scope>NUCLEOTIDE SEQUENCE</scope>
    <source>
        <strain evidence="2">CGMCC 4.7272</strain>
    </source>
</reference>
<comment type="caution">
    <text evidence="2">The sequence shown here is derived from an EMBL/GenBank/DDBJ whole genome shotgun (WGS) entry which is preliminary data.</text>
</comment>
<name>A0A917PBE4_9ACTN</name>
<organism evidence="2 3">
    <name type="scientific">Streptomyces lacrimifluminis</name>
    <dbReference type="NCBI Taxonomy" id="1500077"/>
    <lineage>
        <taxon>Bacteria</taxon>
        <taxon>Bacillati</taxon>
        <taxon>Actinomycetota</taxon>
        <taxon>Actinomycetes</taxon>
        <taxon>Kitasatosporales</taxon>
        <taxon>Streptomycetaceae</taxon>
        <taxon>Streptomyces</taxon>
    </lineage>
</organism>
<reference evidence="2" key="2">
    <citation type="submission" date="2020-09" db="EMBL/GenBank/DDBJ databases">
        <authorList>
            <person name="Sun Q."/>
            <person name="Zhou Y."/>
        </authorList>
    </citation>
    <scope>NUCLEOTIDE SEQUENCE</scope>
    <source>
        <strain evidence="2">CGMCC 4.7272</strain>
    </source>
</reference>
<sequence length="69" mass="7587">MRPWGEVVVIAETMSVSSESKLSGTCDFPEKPTGASQGTPGNFRPRKPAGWEWNHLSVNLENFSDLHVS</sequence>
<evidence type="ECO:0000313" key="2">
    <source>
        <dbReference type="EMBL" id="GGJ69507.1"/>
    </source>
</evidence>